<accession>A0ABS6DGV5</accession>
<evidence type="ECO:0000313" key="4">
    <source>
        <dbReference type="Proteomes" id="UP000686327"/>
    </source>
</evidence>
<evidence type="ECO:0000259" key="2">
    <source>
        <dbReference type="PROSITE" id="PS50056"/>
    </source>
</evidence>
<evidence type="ECO:0000259" key="1">
    <source>
        <dbReference type="PROSITE" id="PS50055"/>
    </source>
</evidence>
<organism evidence="3 4">
    <name type="scientific">Cedecea davisae</name>
    <dbReference type="NCBI Taxonomy" id="158484"/>
    <lineage>
        <taxon>Bacteria</taxon>
        <taxon>Pseudomonadati</taxon>
        <taxon>Pseudomonadota</taxon>
        <taxon>Gammaproteobacteria</taxon>
        <taxon>Enterobacterales</taxon>
        <taxon>Enterobacteriaceae</taxon>
        <taxon>Cedecea</taxon>
    </lineage>
</organism>
<dbReference type="PROSITE" id="PS50056">
    <property type="entry name" value="TYR_PHOSPHATASE_2"/>
    <property type="match status" value="1"/>
</dbReference>
<evidence type="ECO:0000313" key="3">
    <source>
        <dbReference type="EMBL" id="MBU4682433.1"/>
    </source>
</evidence>
<dbReference type="Pfam" id="PF00102">
    <property type="entry name" value="Y_phosphatase"/>
    <property type="match status" value="1"/>
</dbReference>
<dbReference type="InterPro" id="IPR003595">
    <property type="entry name" value="Tyr_Pase_cat"/>
</dbReference>
<name>A0ABS6DGV5_9ENTR</name>
<protein>
    <submittedName>
        <fullName evidence="3">Dual specificity protein phosphatase family protein</fullName>
    </submittedName>
</protein>
<sequence>MLVDTRTPIVAVLASQSEIECAKNKMPDYFTQPKSYPCGITTESKLLGKIPLGMGVEAKVYRLEIRGYDKGVAVNVLHVHNWPDKTAISAESTKNLANTINQLTKDGVERYKEKGGRSINDPDKLLPVVHCRAGVGRTGQVIAAMAMGKYDKKISLEKIVADMRNSRNGFMVQKEQQFDILIELAEQQGRPLISRKGA</sequence>
<dbReference type="PANTHER" id="PTHR19134">
    <property type="entry name" value="RECEPTOR-TYPE TYROSINE-PROTEIN PHOSPHATASE"/>
    <property type="match status" value="1"/>
</dbReference>
<keyword evidence="4" id="KW-1185">Reference proteome</keyword>
<dbReference type="PROSITE" id="PS00383">
    <property type="entry name" value="TYR_PHOSPHATASE_1"/>
    <property type="match status" value="1"/>
</dbReference>
<dbReference type="EMBL" id="JAGRYU010000014">
    <property type="protein sequence ID" value="MBU4682433.1"/>
    <property type="molecule type" value="Genomic_DNA"/>
</dbReference>
<feature type="domain" description="Tyrosine-protein phosphatase" evidence="1">
    <location>
        <begin position="1"/>
        <end position="188"/>
    </location>
</feature>
<dbReference type="InterPro" id="IPR050348">
    <property type="entry name" value="Protein-Tyr_Phosphatase"/>
</dbReference>
<dbReference type="InterPro" id="IPR000242">
    <property type="entry name" value="PTP_cat"/>
</dbReference>
<dbReference type="PANTHER" id="PTHR19134:SF449">
    <property type="entry name" value="TYROSINE-PROTEIN PHOSPHATASE 1"/>
    <property type="match status" value="1"/>
</dbReference>
<dbReference type="InterPro" id="IPR016130">
    <property type="entry name" value="Tyr_Pase_AS"/>
</dbReference>
<dbReference type="InterPro" id="IPR000387">
    <property type="entry name" value="Tyr_Pase_dom"/>
</dbReference>
<reference evidence="3 4" key="1">
    <citation type="submission" date="2021-04" db="EMBL/GenBank/DDBJ databases">
        <authorList>
            <person name="Seiffert S.N."/>
        </authorList>
    </citation>
    <scope>NUCLEOTIDE SEQUENCE [LARGE SCALE GENOMIC DNA]</scope>
    <source>
        <strain evidence="3 4">1</strain>
    </source>
</reference>
<proteinExistence type="predicted"/>
<gene>
    <name evidence="3" type="ORF">KC222_10435</name>
</gene>
<comment type="caution">
    <text evidence="3">The sequence shown here is derived from an EMBL/GenBank/DDBJ whole genome shotgun (WGS) entry which is preliminary data.</text>
</comment>
<dbReference type="PROSITE" id="PS50055">
    <property type="entry name" value="TYR_PHOSPHATASE_PTP"/>
    <property type="match status" value="1"/>
</dbReference>
<feature type="domain" description="Tyrosine specific protein phosphatases" evidence="2">
    <location>
        <begin position="94"/>
        <end position="178"/>
    </location>
</feature>
<reference evidence="4" key="2">
    <citation type="submission" date="2023-07" db="EMBL/GenBank/DDBJ databases">
        <title>Cedecea davisae an AmpC producer and its therapeutic implications.</title>
        <authorList>
            <person name="Notter J."/>
        </authorList>
    </citation>
    <scope>NUCLEOTIDE SEQUENCE [LARGE SCALE GENOMIC DNA]</scope>
    <source>
        <strain evidence="4">1</strain>
    </source>
</reference>
<dbReference type="SMART" id="SM00404">
    <property type="entry name" value="PTPc_motif"/>
    <property type="match status" value="1"/>
</dbReference>
<dbReference type="Proteomes" id="UP000686327">
    <property type="component" value="Unassembled WGS sequence"/>
</dbReference>